<gene>
    <name evidence="2" type="ORF">DES49_0902</name>
</gene>
<dbReference type="PANTHER" id="PTHR30203:SF24">
    <property type="entry name" value="BLR4935 PROTEIN"/>
    <property type="match status" value="1"/>
</dbReference>
<keyword evidence="3" id="KW-1185">Reference proteome</keyword>
<name>A0A4R7JXA1_9GAMM</name>
<evidence type="ECO:0000256" key="1">
    <source>
        <dbReference type="ARBA" id="ARBA00007613"/>
    </source>
</evidence>
<accession>A0A4R7JXA1</accession>
<proteinExistence type="inferred from homology"/>
<dbReference type="SUPFAM" id="SSF56954">
    <property type="entry name" value="Outer membrane efflux proteins (OEP)"/>
    <property type="match status" value="1"/>
</dbReference>
<dbReference type="GO" id="GO:0015562">
    <property type="term" value="F:efflux transmembrane transporter activity"/>
    <property type="evidence" value="ECO:0007669"/>
    <property type="project" value="InterPro"/>
</dbReference>
<reference evidence="2 3" key="1">
    <citation type="submission" date="2019-03" db="EMBL/GenBank/DDBJ databases">
        <title>Genomic Encyclopedia of Type Strains, Phase IV (KMG-IV): sequencing the most valuable type-strain genomes for metagenomic binning, comparative biology and taxonomic classification.</title>
        <authorList>
            <person name="Goeker M."/>
        </authorList>
    </citation>
    <scope>NUCLEOTIDE SEQUENCE [LARGE SCALE GENOMIC DNA]</scope>
    <source>
        <strain evidence="2 3">DSM 15505</strain>
    </source>
</reference>
<dbReference type="RefSeq" id="WP_166645985.1">
    <property type="nucleotide sequence ID" value="NZ_SOAX01000002.1"/>
</dbReference>
<comment type="similarity">
    <text evidence="1">Belongs to the outer membrane factor (OMF) (TC 1.B.17) family.</text>
</comment>
<dbReference type="Gene3D" id="1.20.1600.10">
    <property type="entry name" value="Outer membrane efflux proteins (OEP)"/>
    <property type="match status" value="1"/>
</dbReference>
<dbReference type="AlphaFoldDB" id="A0A4R7JXA1"/>
<evidence type="ECO:0000313" key="2">
    <source>
        <dbReference type="EMBL" id="TDT43092.1"/>
    </source>
</evidence>
<comment type="caution">
    <text evidence="2">The sequence shown here is derived from an EMBL/GenBank/DDBJ whole genome shotgun (WGS) entry which is preliminary data.</text>
</comment>
<dbReference type="Proteomes" id="UP000295830">
    <property type="component" value="Unassembled WGS sequence"/>
</dbReference>
<sequence length="425" mass="46850">MQHLAKCICKGRRLPWALITALMLVTAARVYAGSWTLQKSIERAQSVSPVIEREKAALVSEQGKYEQSGVWPNPSLSVSAGDTLGQELQTNDIRVQNVQLMQPIPIGGRTAADAEAAEQAVSAARSGVTGASLSVAHEAARLYQRLQHAQARMAIAQRQTEQADRFDNIAQKRSESGDIAMREASRLSVLAAQADATLSDASRHRATVLERFRNLLDLSGGEDPEFETTLAISEPPRLSDLKSRLASHPELRQARQETESARARAREANASRIPDLNLTFSHKRFALRGEEENAYAVGLGVEVPLWTTYGGREAAARGRAEQANQAHREGRRELERQIATAYESLGRLMTRLERHEEQILEPSRKVVEQSEQGYRAGNVTLTELIDATNAVWQAERKRADLLLEARLAKLELKEAAGLAPGESMQ</sequence>
<dbReference type="InterPro" id="IPR010131">
    <property type="entry name" value="MdtP/NodT-like"/>
</dbReference>
<organism evidence="2 3">
    <name type="scientific">Halospina denitrificans</name>
    <dbReference type="NCBI Taxonomy" id="332522"/>
    <lineage>
        <taxon>Bacteria</taxon>
        <taxon>Pseudomonadati</taxon>
        <taxon>Pseudomonadota</taxon>
        <taxon>Gammaproteobacteria</taxon>
        <taxon>Halospina</taxon>
    </lineage>
</organism>
<dbReference type="InterPro" id="IPR003423">
    <property type="entry name" value="OMP_efflux"/>
</dbReference>
<dbReference type="Pfam" id="PF02321">
    <property type="entry name" value="OEP"/>
    <property type="match status" value="2"/>
</dbReference>
<protein>
    <submittedName>
        <fullName evidence="2">Outer membrane protein TolC</fullName>
    </submittedName>
</protein>
<dbReference type="EMBL" id="SOAX01000002">
    <property type="protein sequence ID" value="TDT43092.1"/>
    <property type="molecule type" value="Genomic_DNA"/>
</dbReference>
<dbReference type="PANTHER" id="PTHR30203">
    <property type="entry name" value="OUTER MEMBRANE CATION EFFLUX PROTEIN"/>
    <property type="match status" value="1"/>
</dbReference>
<evidence type="ECO:0000313" key="3">
    <source>
        <dbReference type="Proteomes" id="UP000295830"/>
    </source>
</evidence>